<dbReference type="PANTHER" id="PTHR42784:SF1">
    <property type="entry name" value="PYRANOSE 2-OXIDASE"/>
    <property type="match status" value="1"/>
</dbReference>
<name>A0AA38UHD9_9AGAR</name>
<reference evidence="6" key="1">
    <citation type="submission" date="2022-08" db="EMBL/GenBank/DDBJ databases">
        <authorList>
            <consortium name="DOE Joint Genome Institute"/>
            <person name="Min B."/>
            <person name="Riley R."/>
            <person name="Sierra-Patev S."/>
            <person name="Naranjo-Ortiz M."/>
            <person name="Looney B."/>
            <person name="Konkel Z."/>
            <person name="Slot J.C."/>
            <person name="Sakamoto Y."/>
            <person name="Steenwyk J.L."/>
            <person name="Rokas A."/>
            <person name="Carro J."/>
            <person name="Camarero S."/>
            <person name="Ferreira P."/>
            <person name="Molpeceres G."/>
            <person name="Ruiz-Duenas F.J."/>
            <person name="Serrano A."/>
            <person name="Henrissat B."/>
            <person name="Drula E."/>
            <person name="Hughes K.W."/>
            <person name="Mata J.L."/>
            <person name="Ishikawa N.K."/>
            <person name="Vargas-Isla R."/>
            <person name="Ushijima S."/>
            <person name="Smith C.A."/>
            <person name="Ahrendt S."/>
            <person name="Andreopoulos W."/>
            <person name="He G."/>
            <person name="Labutti K."/>
            <person name="Lipzen A."/>
            <person name="Ng V."/>
            <person name="Sandor L."/>
            <person name="Barry K."/>
            <person name="Martinez A.T."/>
            <person name="Xiao Y."/>
            <person name="Gibbons J.G."/>
            <person name="Terashima K."/>
            <person name="Hibbett D.S."/>
            <person name="Grigoriev I.V."/>
        </authorList>
    </citation>
    <scope>NUCLEOTIDE SEQUENCE</scope>
    <source>
        <strain evidence="6">TFB9207</strain>
    </source>
</reference>
<evidence type="ECO:0000256" key="1">
    <source>
        <dbReference type="ARBA" id="ARBA00001974"/>
    </source>
</evidence>
<keyword evidence="7" id="KW-1185">Reference proteome</keyword>
<keyword evidence="3" id="KW-0285">Flavoprotein</keyword>
<organism evidence="6 7">
    <name type="scientific">Lentinula raphanica</name>
    <dbReference type="NCBI Taxonomy" id="153919"/>
    <lineage>
        <taxon>Eukaryota</taxon>
        <taxon>Fungi</taxon>
        <taxon>Dikarya</taxon>
        <taxon>Basidiomycota</taxon>
        <taxon>Agaricomycotina</taxon>
        <taxon>Agaricomycetes</taxon>
        <taxon>Agaricomycetidae</taxon>
        <taxon>Agaricales</taxon>
        <taxon>Marasmiineae</taxon>
        <taxon>Omphalotaceae</taxon>
        <taxon>Lentinula</taxon>
    </lineage>
</organism>
<accession>A0AA38UHD9</accession>
<dbReference type="AlphaFoldDB" id="A0AA38UHD9"/>
<evidence type="ECO:0000313" key="7">
    <source>
        <dbReference type="Proteomes" id="UP001163846"/>
    </source>
</evidence>
<evidence type="ECO:0000256" key="4">
    <source>
        <dbReference type="ARBA" id="ARBA00022827"/>
    </source>
</evidence>
<dbReference type="Proteomes" id="UP001163846">
    <property type="component" value="Unassembled WGS sequence"/>
</dbReference>
<keyword evidence="5" id="KW-0560">Oxidoreductase</keyword>
<sequence>MSSVYSQSAKSQGPKPALVRLLRMLTRTEKRTSAQPPSPEPLVVWLRIGRVPVHNALRIATPHAQETTESPVKRRELDSLLTPARSLLKVNSTVFDGSIRHTVVKNTEMSKVSLSPFSPPTFMVPTLPWSGANTVLGKTVNDPRFKLVAEHRVTKLILSQVKPGEVAGVLISIELVYIITCGSICTPQILHNSGLRPYALGRYLTEQSMAFCQIVLSKIHIVSITKFEHHQSGMAM</sequence>
<comment type="similarity">
    <text evidence="2">Belongs to the GMC oxidoreductase family.</text>
</comment>
<evidence type="ECO:0000313" key="6">
    <source>
        <dbReference type="EMBL" id="KAJ3838337.1"/>
    </source>
</evidence>
<dbReference type="InterPro" id="IPR051473">
    <property type="entry name" value="P2Ox-like"/>
</dbReference>
<evidence type="ECO:0000256" key="3">
    <source>
        <dbReference type="ARBA" id="ARBA00022630"/>
    </source>
</evidence>
<dbReference type="EMBL" id="MU806188">
    <property type="protein sequence ID" value="KAJ3838337.1"/>
    <property type="molecule type" value="Genomic_DNA"/>
</dbReference>
<comment type="caution">
    <text evidence="6">The sequence shown here is derived from an EMBL/GenBank/DDBJ whole genome shotgun (WGS) entry which is preliminary data.</text>
</comment>
<proteinExistence type="inferred from homology"/>
<comment type="cofactor">
    <cofactor evidence="1">
        <name>FAD</name>
        <dbReference type="ChEBI" id="CHEBI:57692"/>
    </cofactor>
</comment>
<gene>
    <name evidence="6" type="ORF">F5878DRAFT_642059</name>
</gene>
<keyword evidence="4" id="KW-0274">FAD</keyword>
<dbReference type="PANTHER" id="PTHR42784">
    <property type="entry name" value="PYRANOSE 2-OXIDASE"/>
    <property type="match status" value="1"/>
</dbReference>
<protein>
    <submittedName>
        <fullName evidence="6">Uncharacterized protein</fullName>
    </submittedName>
</protein>
<evidence type="ECO:0000256" key="2">
    <source>
        <dbReference type="ARBA" id="ARBA00010790"/>
    </source>
</evidence>
<evidence type="ECO:0000256" key="5">
    <source>
        <dbReference type="ARBA" id="ARBA00023002"/>
    </source>
</evidence>
<dbReference type="GO" id="GO:0016491">
    <property type="term" value="F:oxidoreductase activity"/>
    <property type="evidence" value="ECO:0007669"/>
    <property type="project" value="UniProtKB-KW"/>
</dbReference>